<dbReference type="GO" id="GO:0016301">
    <property type="term" value="F:kinase activity"/>
    <property type="evidence" value="ECO:0007669"/>
    <property type="project" value="InterPro"/>
</dbReference>
<dbReference type="Proteomes" id="UP000019384">
    <property type="component" value="Unassembled WGS sequence"/>
</dbReference>
<dbReference type="Gene3D" id="3.40.50.300">
    <property type="entry name" value="P-loop containing nucleotide triphosphate hydrolases"/>
    <property type="match status" value="2"/>
</dbReference>
<protein>
    <recommendedName>
        <fullName evidence="1">Phosphoribulokinase/uridine kinase domain-containing protein</fullName>
    </recommendedName>
</protein>
<reference evidence="2" key="1">
    <citation type="submission" date="2013-12" db="EMBL/GenBank/DDBJ databases">
        <authorList>
            <person name="Genoscope - CEA"/>
        </authorList>
    </citation>
    <scope>NUCLEOTIDE SEQUENCE</scope>
    <source>
        <strain evidence="2">CBS 1993</strain>
    </source>
</reference>
<dbReference type="STRING" id="1382522.W6MKY8"/>
<evidence type="ECO:0000259" key="1">
    <source>
        <dbReference type="Pfam" id="PF00485"/>
    </source>
</evidence>
<gene>
    <name evidence="2" type="ORF">KUCA_T00003058001</name>
</gene>
<dbReference type="OrthoDB" id="6362633at2759"/>
<accession>W6MKY8</accession>
<dbReference type="HOGENOM" id="CLU_067202_1_1_1"/>
<feature type="domain" description="Phosphoribulokinase/uridine kinase" evidence="1">
    <location>
        <begin position="38"/>
        <end position="195"/>
    </location>
</feature>
<dbReference type="SUPFAM" id="SSF52540">
    <property type="entry name" value="P-loop containing nucleoside triphosphate hydrolases"/>
    <property type="match status" value="1"/>
</dbReference>
<evidence type="ECO:0000313" key="2">
    <source>
        <dbReference type="EMBL" id="CDK27081.1"/>
    </source>
</evidence>
<dbReference type="InterPro" id="IPR027417">
    <property type="entry name" value="P-loop_NTPase"/>
</dbReference>
<proteinExistence type="predicted"/>
<dbReference type="RefSeq" id="XP_022459077.1">
    <property type="nucleotide sequence ID" value="XM_022603365.1"/>
</dbReference>
<dbReference type="AlphaFoldDB" id="W6MKY8"/>
<organism evidence="2 3">
    <name type="scientific">Kuraishia capsulata CBS 1993</name>
    <dbReference type="NCBI Taxonomy" id="1382522"/>
    <lineage>
        <taxon>Eukaryota</taxon>
        <taxon>Fungi</taxon>
        <taxon>Dikarya</taxon>
        <taxon>Ascomycota</taxon>
        <taxon>Saccharomycotina</taxon>
        <taxon>Pichiomycetes</taxon>
        <taxon>Pichiales</taxon>
        <taxon>Pichiaceae</taxon>
        <taxon>Kuraishia</taxon>
    </lineage>
</organism>
<dbReference type="EMBL" id="HG793127">
    <property type="protein sequence ID" value="CDK27081.1"/>
    <property type="molecule type" value="Genomic_DNA"/>
</dbReference>
<reference evidence="2" key="2">
    <citation type="submission" date="2014-02" db="EMBL/GenBank/DDBJ databases">
        <title>Complete DNA sequence of /Kuraishia capsulata/ illustrates novel genomic features among budding yeasts (/Saccharomycotina/).</title>
        <authorList>
            <person name="Morales L."/>
            <person name="Noel B."/>
            <person name="Porcel B."/>
            <person name="Marcet-Houben M."/>
            <person name="Hullo M-F."/>
            <person name="Sacerdot C."/>
            <person name="Tekaia F."/>
            <person name="Leh-Louis V."/>
            <person name="Despons L."/>
            <person name="Khanna V."/>
            <person name="Aury J-M."/>
            <person name="Barbe V."/>
            <person name="Couloux A."/>
            <person name="Labadie K."/>
            <person name="Pelletier E."/>
            <person name="Souciet J-L."/>
            <person name="Boekhout T."/>
            <person name="Gabaldon T."/>
            <person name="Wincker P."/>
            <person name="Dujon B."/>
        </authorList>
    </citation>
    <scope>NUCLEOTIDE SEQUENCE</scope>
    <source>
        <strain evidence="2">CBS 1993</strain>
    </source>
</reference>
<dbReference type="PANTHER" id="PTHR10285">
    <property type="entry name" value="URIDINE KINASE"/>
    <property type="match status" value="1"/>
</dbReference>
<dbReference type="GeneID" id="34520465"/>
<dbReference type="Pfam" id="PF00485">
    <property type="entry name" value="PRK"/>
    <property type="match status" value="1"/>
</dbReference>
<dbReference type="InterPro" id="IPR006083">
    <property type="entry name" value="PRK/URK"/>
</dbReference>
<dbReference type="GO" id="GO:0005524">
    <property type="term" value="F:ATP binding"/>
    <property type="evidence" value="ECO:0007669"/>
    <property type="project" value="InterPro"/>
</dbReference>
<evidence type="ECO:0000313" key="3">
    <source>
        <dbReference type="Proteomes" id="UP000019384"/>
    </source>
</evidence>
<name>W6MKY8_9ASCO</name>
<keyword evidence="3" id="KW-1185">Reference proteome</keyword>
<sequence length="231" mass="26168">MVPPSAEYQPMKASTDGELIERVLDCYYLNRNPNTRVLITIAGGPGSGKTTITSALLKGISSRFGPDFAVVISQDGFHYSRSELALLFDYHEAMRRRGAPYTFNSQKLVELVKQLKCDRSKPIHAPTFDHKDKDPVEDSLIVNPSCEIVLLEGNYLHLEEQPWSEIATLSDEKWLVYTDPLQVRQRLIKRHIEAGITDKLEDAVKRVDSNDMVNGDYILSHSLKPDLIIER</sequence>